<dbReference type="EMBL" id="NMQA01000128">
    <property type="protein sequence ID" value="PLZ98283.1"/>
    <property type="molecule type" value="Genomic_DNA"/>
</dbReference>
<dbReference type="Pfam" id="PF01878">
    <property type="entry name" value="EVE"/>
    <property type="match status" value="1"/>
</dbReference>
<reference evidence="2 3" key="1">
    <citation type="submission" date="2017-07" db="EMBL/GenBank/DDBJ databases">
        <title>Genomes of Fischerella (Mastigocladus) sp. strains.</title>
        <authorList>
            <person name="Miller S.R."/>
        </authorList>
    </citation>
    <scope>NUCLEOTIDE SEQUENCE [LARGE SCALE GENOMIC DNA]</scope>
    <source>
        <strain evidence="2 3">CCMEE 5268</strain>
    </source>
</reference>
<protein>
    <submittedName>
        <fullName evidence="2">Ubiquinol-cytochrome C reductase</fullName>
    </submittedName>
</protein>
<comment type="caution">
    <text evidence="2">The sequence shown here is derived from an EMBL/GenBank/DDBJ whole genome shotgun (WGS) entry which is preliminary data.</text>
</comment>
<evidence type="ECO:0000313" key="2">
    <source>
        <dbReference type="EMBL" id="PLZ98283.1"/>
    </source>
</evidence>
<evidence type="ECO:0000313" key="3">
    <source>
        <dbReference type="Proteomes" id="UP000235025"/>
    </source>
</evidence>
<feature type="domain" description="EVE" evidence="1">
    <location>
        <begin position="2"/>
        <end position="132"/>
    </location>
</feature>
<dbReference type="InterPro" id="IPR015947">
    <property type="entry name" value="PUA-like_sf"/>
</dbReference>
<proteinExistence type="predicted"/>
<dbReference type="Gene3D" id="3.10.590.10">
    <property type="entry name" value="ph1033 like domains"/>
    <property type="match status" value="1"/>
</dbReference>
<dbReference type="PANTHER" id="PTHR14087:SF7">
    <property type="entry name" value="THYMOCYTE NUCLEAR PROTEIN 1"/>
    <property type="match status" value="1"/>
</dbReference>
<evidence type="ECO:0000259" key="1">
    <source>
        <dbReference type="Pfam" id="PF01878"/>
    </source>
</evidence>
<dbReference type="SUPFAM" id="SSF88697">
    <property type="entry name" value="PUA domain-like"/>
    <property type="match status" value="1"/>
</dbReference>
<dbReference type="RefSeq" id="WP_102172837.1">
    <property type="nucleotide sequence ID" value="NZ_NMQA01000128.1"/>
</dbReference>
<dbReference type="PANTHER" id="PTHR14087">
    <property type="entry name" value="THYMOCYTE NUCLEAR PROTEIN 1"/>
    <property type="match status" value="1"/>
</dbReference>
<dbReference type="Proteomes" id="UP000235025">
    <property type="component" value="Unassembled WGS sequence"/>
</dbReference>
<dbReference type="InterPro" id="IPR052181">
    <property type="entry name" value="5hmC_binding"/>
</dbReference>
<dbReference type="InterPro" id="IPR002740">
    <property type="entry name" value="EVE_domain"/>
</dbReference>
<dbReference type="CDD" id="cd21133">
    <property type="entry name" value="EVE"/>
    <property type="match status" value="1"/>
</dbReference>
<sequence>MAYWLLKTEPEEYSYSDLEHNGSTVWNGVSNALALKHLRTMTIGDLALIYHTGKERRIIGVAEVTSQPYPDPKLDDVKRVVVDLQPVQRLPQPVSLAQIKKDSSFADFDLLRLPRLSVVPVSESHWERLLELSKQ</sequence>
<dbReference type="AlphaFoldDB" id="A0A2N6KG99"/>
<accession>A0A2N6KG99</accession>
<dbReference type="InterPro" id="IPR047197">
    <property type="entry name" value="THYN1-like_EVE"/>
</dbReference>
<gene>
    <name evidence="2" type="ORF">CEN50_11935</name>
</gene>
<organism evidence="2 3">
    <name type="scientific">Fischerella thermalis CCMEE 5268</name>
    <dbReference type="NCBI Taxonomy" id="2019662"/>
    <lineage>
        <taxon>Bacteria</taxon>
        <taxon>Bacillati</taxon>
        <taxon>Cyanobacteriota</taxon>
        <taxon>Cyanophyceae</taxon>
        <taxon>Nostocales</taxon>
        <taxon>Hapalosiphonaceae</taxon>
        <taxon>Fischerella</taxon>
    </lineage>
</organism>
<name>A0A2N6KG99_9CYAN</name>